<evidence type="ECO:0000256" key="5">
    <source>
        <dbReference type="ARBA" id="ARBA00023002"/>
    </source>
</evidence>
<reference evidence="10 11" key="1">
    <citation type="submission" date="2016-04" db="EMBL/GenBank/DDBJ databases">
        <title>ATOL: Assembling a taxonomically balanced genome-scale reconstruction of the evolutionary history of the Enterobacteriaceae.</title>
        <authorList>
            <person name="Plunkett G.III."/>
            <person name="Neeno-Eckwall E.C."/>
            <person name="Glasner J.D."/>
            <person name="Perna N.T."/>
        </authorList>
    </citation>
    <scope>NUCLEOTIDE SEQUENCE [LARGE SCALE GENOMIC DNA]</scope>
    <source>
        <strain evidence="10 11">ATCC 51603</strain>
    </source>
</reference>
<keyword evidence="3 8" id="KW-0285">Flavoprotein</keyword>
<evidence type="ECO:0000256" key="3">
    <source>
        <dbReference type="ARBA" id="ARBA00022630"/>
    </source>
</evidence>
<dbReference type="PANTHER" id="PTHR47307">
    <property type="entry name" value="GLUTATHIONE-REGULATED POTASSIUM-EFFLUX SYSTEM ANCILLARY PROTEIN KEFG"/>
    <property type="match status" value="1"/>
</dbReference>
<evidence type="ECO:0000256" key="1">
    <source>
        <dbReference type="ARBA" id="ARBA00022475"/>
    </source>
</evidence>
<comment type="subcellular location">
    <subcellularLocation>
        <location evidence="8">Cell inner membrane</location>
        <topology evidence="8">Peripheral membrane protein</topology>
        <orientation evidence="8">Cytoplasmic side</orientation>
    </subcellularLocation>
</comment>
<dbReference type="HAMAP" id="MF_01414">
    <property type="entry name" value="K_H_efflux_KefF"/>
    <property type="match status" value="1"/>
</dbReference>
<dbReference type="Proteomes" id="UP000078386">
    <property type="component" value="Unassembled WGS sequence"/>
</dbReference>
<dbReference type="PATRIC" id="fig|1354264.4.peg.3606"/>
<dbReference type="RefSeq" id="WP_064547348.1">
    <property type="nucleotide sequence ID" value="NZ_LXEU01000069.1"/>
</dbReference>
<dbReference type="SUPFAM" id="SSF52218">
    <property type="entry name" value="Flavoproteins"/>
    <property type="match status" value="1"/>
</dbReference>
<keyword evidence="7 8" id="KW-0472">Membrane</keyword>
<sequence length="177" mass="20075">MILIIYAHPYPHHSHANKRMLEQVRTLDGVEIRSLYHLYPDFNIDVAAEQEALSRADLVILQHPMQWYSTPPLLKLWLDKVLAHGWAYGHGGTALHGKSVMWAVTTGGGESHFDIGSHPGFDVLGQPLEATAVYCGMKWLPPFAVHCTFICDEETLQAQARHYKQRLLAWQEEHNNG</sequence>
<comment type="caution">
    <text evidence="10">The sequence shown here is derived from an EMBL/GenBank/DDBJ whole genome shotgun (WGS) entry which is preliminary data.</text>
</comment>
<dbReference type="InterPro" id="IPR046980">
    <property type="entry name" value="KefG/KefF"/>
</dbReference>
<keyword evidence="1 8" id="KW-1003">Cell membrane</keyword>
<evidence type="ECO:0000256" key="7">
    <source>
        <dbReference type="ARBA" id="ARBA00023136"/>
    </source>
</evidence>
<dbReference type="InterPro" id="IPR023948">
    <property type="entry name" value="K_H_efflux_KefF"/>
</dbReference>
<dbReference type="GO" id="GO:0005886">
    <property type="term" value="C:plasma membrane"/>
    <property type="evidence" value="ECO:0007669"/>
    <property type="project" value="UniProtKB-SubCell"/>
</dbReference>
<dbReference type="GO" id="GO:0006813">
    <property type="term" value="P:potassium ion transport"/>
    <property type="evidence" value="ECO:0007669"/>
    <property type="project" value="InterPro"/>
</dbReference>
<evidence type="ECO:0000256" key="6">
    <source>
        <dbReference type="ARBA" id="ARBA00023027"/>
    </source>
</evidence>
<dbReference type="GO" id="GO:0010181">
    <property type="term" value="F:FMN binding"/>
    <property type="evidence" value="ECO:0007669"/>
    <property type="project" value="UniProtKB-UniRule"/>
</dbReference>
<evidence type="ECO:0000313" key="11">
    <source>
        <dbReference type="Proteomes" id="UP000078386"/>
    </source>
</evidence>
<gene>
    <name evidence="8" type="primary">kefF</name>
    <name evidence="10" type="ORF">M989_03469</name>
</gene>
<dbReference type="Pfam" id="PF02525">
    <property type="entry name" value="Flavodoxin_2"/>
    <property type="match status" value="1"/>
</dbReference>
<accession>A0A1B7JMR5</accession>
<evidence type="ECO:0000256" key="4">
    <source>
        <dbReference type="ARBA" id="ARBA00022643"/>
    </source>
</evidence>
<comment type="similarity">
    <text evidence="8">Belongs to the NAD(P)H dehydrogenase (quinone) family. KefF subfamily.</text>
</comment>
<dbReference type="EMBL" id="LXEU01000069">
    <property type="protein sequence ID" value="OAT49216.1"/>
    <property type="molecule type" value="Genomic_DNA"/>
</dbReference>
<name>A0A1B7JMR5_9ENTR</name>
<dbReference type="GO" id="GO:1901381">
    <property type="term" value="P:positive regulation of potassium ion transmembrane transport"/>
    <property type="evidence" value="ECO:0007669"/>
    <property type="project" value="UniProtKB-UniRule"/>
</dbReference>
<comment type="catalytic activity">
    <reaction evidence="8">
        <text>a quinone + NADPH + H(+) = a quinol + NADP(+)</text>
        <dbReference type="Rhea" id="RHEA:46164"/>
        <dbReference type="ChEBI" id="CHEBI:15378"/>
        <dbReference type="ChEBI" id="CHEBI:24646"/>
        <dbReference type="ChEBI" id="CHEBI:57783"/>
        <dbReference type="ChEBI" id="CHEBI:58349"/>
        <dbReference type="ChEBI" id="CHEBI:132124"/>
        <dbReference type="EC" id="1.6.5.2"/>
    </reaction>
</comment>
<dbReference type="InterPro" id="IPR003680">
    <property type="entry name" value="Flavodoxin_fold"/>
</dbReference>
<proteinExistence type="inferred from homology"/>
<feature type="binding site" evidence="8">
    <location>
        <begin position="14"/>
        <end position="17"/>
    </location>
    <ligand>
        <name>FMN</name>
        <dbReference type="ChEBI" id="CHEBI:58210"/>
    </ligand>
</feature>
<keyword evidence="11" id="KW-1185">Reference proteome</keyword>
<evidence type="ECO:0000313" key="10">
    <source>
        <dbReference type="EMBL" id="OAT49216.1"/>
    </source>
</evidence>
<dbReference type="GO" id="GO:0008753">
    <property type="term" value="F:NADPH dehydrogenase (quinone) activity"/>
    <property type="evidence" value="ECO:0007669"/>
    <property type="project" value="RHEA"/>
</dbReference>
<keyword evidence="4 8" id="KW-0288">FMN</keyword>
<dbReference type="GO" id="GO:0009055">
    <property type="term" value="F:electron transfer activity"/>
    <property type="evidence" value="ECO:0007669"/>
    <property type="project" value="TreeGrafter"/>
</dbReference>
<keyword evidence="5 8" id="KW-0560">Oxidoreductase</keyword>
<dbReference type="Gene3D" id="3.40.50.360">
    <property type="match status" value="1"/>
</dbReference>
<feature type="binding site" evidence="8">
    <location>
        <begin position="105"/>
        <end position="108"/>
    </location>
    <ligand>
        <name>FMN</name>
        <dbReference type="ChEBI" id="CHEBI:58210"/>
    </ligand>
</feature>
<organism evidence="10 11">
    <name type="scientific">Kluyvera georgiana ATCC 51603</name>
    <dbReference type="NCBI Taxonomy" id="1354264"/>
    <lineage>
        <taxon>Bacteria</taxon>
        <taxon>Pseudomonadati</taxon>
        <taxon>Pseudomonadota</taxon>
        <taxon>Gammaproteobacteria</taxon>
        <taxon>Enterobacterales</taxon>
        <taxon>Enterobacteriaceae</taxon>
        <taxon>Kluyvera</taxon>
    </lineage>
</organism>
<dbReference type="InterPro" id="IPR029039">
    <property type="entry name" value="Flavoprotein-like_sf"/>
</dbReference>
<keyword evidence="6 8" id="KW-0520">NAD</keyword>
<dbReference type="AlphaFoldDB" id="A0A1B7JMR5"/>
<feature type="domain" description="Flavodoxin-like fold" evidence="9">
    <location>
        <begin position="2"/>
        <end position="167"/>
    </location>
</feature>
<dbReference type="NCBIfam" id="NF002044">
    <property type="entry name" value="PRK00871.1"/>
    <property type="match status" value="1"/>
</dbReference>
<feature type="binding site" evidence="8">
    <location>
        <position position="8"/>
    </location>
    <ligand>
        <name>FMN</name>
        <dbReference type="ChEBI" id="CHEBI:58210"/>
    </ligand>
</feature>
<feature type="binding site" evidence="8">
    <location>
        <begin position="65"/>
        <end position="68"/>
    </location>
    <ligand>
        <name>FMN</name>
        <dbReference type="ChEBI" id="CHEBI:58210"/>
    </ligand>
</feature>
<comment type="subunit">
    <text evidence="8">Homodimer. Interacts with KefC.</text>
</comment>
<dbReference type="GO" id="GO:0050136">
    <property type="term" value="F:NADH dehydrogenase (quinone) (non-electrogenic) activity"/>
    <property type="evidence" value="ECO:0007669"/>
    <property type="project" value="RHEA"/>
</dbReference>
<dbReference type="EC" id="1.6.5.2" evidence="8"/>
<comment type="function">
    <text evidence="8">Regulatory subunit of a potassium efflux system that confers protection against electrophiles. Required for full activity of KefC. Shows redox enzymatic activity, but this enzymatic activity is not required for activation of KefC.</text>
</comment>
<dbReference type="PANTHER" id="PTHR47307:SF2">
    <property type="entry name" value="GLUTATHIONE-REGULATED POTASSIUM-EFFLUX SYSTEM ANCILLARY PROTEIN KEFF"/>
    <property type="match status" value="1"/>
</dbReference>
<evidence type="ECO:0000259" key="9">
    <source>
        <dbReference type="Pfam" id="PF02525"/>
    </source>
</evidence>
<comment type="cofactor">
    <cofactor evidence="8">
        <name>FMN</name>
        <dbReference type="ChEBI" id="CHEBI:58210"/>
    </cofactor>
</comment>
<keyword evidence="2 8" id="KW-0997">Cell inner membrane</keyword>
<comment type="catalytic activity">
    <reaction evidence="8">
        <text>a quinone + NADH + H(+) = a quinol + NAD(+)</text>
        <dbReference type="Rhea" id="RHEA:46160"/>
        <dbReference type="ChEBI" id="CHEBI:15378"/>
        <dbReference type="ChEBI" id="CHEBI:24646"/>
        <dbReference type="ChEBI" id="CHEBI:57540"/>
        <dbReference type="ChEBI" id="CHEBI:57945"/>
        <dbReference type="ChEBI" id="CHEBI:132124"/>
        <dbReference type="EC" id="1.6.5.2"/>
    </reaction>
</comment>
<evidence type="ECO:0000256" key="2">
    <source>
        <dbReference type="ARBA" id="ARBA00022519"/>
    </source>
</evidence>
<evidence type="ECO:0000256" key="8">
    <source>
        <dbReference type="HAMAP-Rule" id="MF_01414"/>
    </source>
</evidence>
<protein>
    <recommendedName>
        <fullName evidence="8">Glutathione-regulated potassium-efflux system ancillary protein KefF</fullName>
    </recommendedName>
    <alternativeName>
        <fullName evidence="8">Quinone oxidoreductase KefF</fullName>
        <ecNumber evidence="8">1.6.5.2</ecNumber>
    </alternativeName>
</protein>